<organism evidence="1 2">
    <name type="scientific">Scheffersomyces stipitis (strain ATCC 58785 / CBS 6054 / NBRC 10063 / NRRL Y-11545)</name>
    <name type="common">Yeast</name>
    <name type="synonym">Pichia stipitis</name>
    <dbReference type="NCBI Taxonomy" id="322104"/>
    <lineage>
        <taxon>Eukaryota</taxon>
        <taxon>Fungi</taxon>
        <taxon>Dikarya</taxon>
        <taxon>Ascomycota</taxon>
        <taxon>Saccharomycotina</taxon>
        <taxon>Pichiomycetes</taxon>
        <taxon>Debaryomycetaceae</taxon>
        <taxon>Scheffersomyces</taxon>
    </lineage>
</organism>
<sequence>MSSVSLMSPSDALVSVADHILDSLTDLNKLEYNKKGRKYRFVNNNFQRVREEDKHLVICPEDPSLNLAVISAFFILFNINNGDILQRYPDFCLSIIGVAQKLENEGWTEEENSSVVHYKNARFDPLPAKDIALQYLEEYRIEQKHIEMGLNLMLCSKLNFLHTDHHIGTKLEGYYMKHYVSDYFGADALESPDVLVALKSFVHWGNIKGFLYKLGVPNVSVSPELVEKFSTFPEPSDELKASVYDRYPSGTSKYSLIRKSVDILGDWRYSKLMPYPSSTQFDLTWLYTLCHDIENDPIRYHLRSKAKGLCEDPVNLAELSSQHSKQVKSLLDFISLLINVFHETGGEFLLQNSKIPKFTNDLIEKNKDYYQKLLKVCDSIDSYEEKNWDSDDIVLRLLGNVEGESLYDVVMGMRQKFIDDYE</sequence>
<evidence type="ECO:0000313" key="1">
    <source>
        <dbReference type="EMBL" id="ABN66948.2"/>
    </source>
</evidence>
<dbReference type="GeneID" id="4839729"/>
<proteinExistence type="predicted"/>
<dbReference type="Proteomes" id="UP000002258">
    <property type="component" value="Chromosome 5"/>
</dbReference>
<dbReference type="AlphaFoldDB" id="A3LWD4"/>
<dbReference type="OrthoDB" id="4075408at2759"/>
<dbReference type="InParanoid" id="A3LWD4"/>
<gene>
    <name evidence="1" type="ORF">PICST_36443</name>
</gene>
<evidence type="ECO:0000313" key="2">
    <source>
        <dbReference type="Proteomes" id="UP000002258"/>
    </source>
</evidence>
<dbReference type="RefSeq" id="XP_001384977.2">
    <property type="nucleotide sequence ID" value="XM_001384940.1"/>
</dbReference>
<dbReference type="HOGENOM" id="CLU_056390_0_0_1"/>
<dbReference type="KEGG" id="pic:PICST_36443"/>
<name>A3LWD4_PICST</name>
<dbReference type="OMA" id="DHHIGTK"/>
<dbReference type="eggNOG" id="ENOG502SQC8">
    <property type="taxonomic scope" value="Eukaryota"/>
</dbReference>
<protein>
    <submittedName>
        <fullName evidence="1">Uncharacterized protein</fullName>
    </submittedName>
</protein>
<keyword evidence="2" id="KW-1185">Reference proteome</keyword>
<dbReference type="EMBL" id="CP000499">
    <property type="protein sequence ID" value="ABN66948.2"/>
    <property type="molecule type" value="Genomic_DNA"/>
</dbReference>
<reference evidence="1 2" key="1">
    <citation type="journal article" date="2007" name="Nat. Biotechnol.">
        <title>Genome sequence of the lignocellulose-bioconverting and xylose-fermenting yeast Pichia stipitis.</title>
        <authorList>
            <person name="Jeffries T.W."/>
            <person name="Grigoriev I.V."/>
            <person name="Grimwood J."/>
            <person name="Laplaza J.M."/>
            <person name="Aerts A."/>
            <person name="Salamov A."/>
            <person name="Schmutz J."/>
            <person name="Lindquist E."/>
            <person name="Dehal P."/>
            <person name="Shapiro H."/>
            <person name="Jin Y.S."/>
            <person name="Passoth V."/>
            <person name="Richardson P.M."/>
        </authorList>
    </citation>
    <scope>NUCLEOTIDE SEQUENCE [LARGE SCALE GENOMIC DNA]</scope>
    <source>
        <strain evidence="2">ATCC 58785 / CBS 6054 / NBRC 10063 / NRRL Y-11545</strain>
    </source>
</reference>
<accession>A3LWD4</accession>